<proteinExistence type="predicted"/>
<dbReference type="EMBL" id="PZJH01000004">
    <property type="protein sequence ID" value="RAK44269.1"/>
    <property type="molecule type" value="Genomic_DNA"/>
</dbReference>
<keyword evidence="2 5" id="KW-0812">Transmembrane</keyword>
<evidence type="ECO:0000256" key="1">
    <source>
        <dbReference type="ARBA" id="ARBA00004127"/>
    </source>
</evidence>
<dbReference type="AlphaFoldDB" id="A0A327ZPU5"/>
<evidence type="ECO:0000256" key="3">
    <source>
        <dbReference type="ARBA" id="ARBA00022989"/>
    </source>
</evidence>
<feature type="transmembrane region" description="Helical" evidence="5">
    <location>
        <begin position="98"/>
        <end position="119"/>
    </location>
</feature>
<dbReference type="Pfam" id="PF06803">
    <property type="entry name" value="DUF1232"/>
    <property type="match status" value="1"/>
</dbReference>
<reference evidence="7 8" key="1">
    <citation type="journal article" date="2018" name="Front. Microbiol.">
        <title>Description and Comparative Genomics of Macrococcus caseolyticus subsp. hominis subsp. nov., Macrococcus goetzii sp. nov., Macrococcus epidermidis sp. nov., and Macrococcus bohemicus sp. nov., Novel Macrococci From Human Clinical Material With Virulence Potential and Suspected Uptake of Foreign DNA by Natural Transformation.</title>
        <authorList>
            <person name="Maslanova I."/>
            <person name="Wertheimer Z."/>
            <person name="Sedlacek I."/>
            <person name="Svec P."/>
            <person name="Indrakova A."/>
            <person name="Kovarovic V."/>
            <person name="Schumann P."/>
            <person name="Sproer C."/>
            <person name="Kralova S."/>
            <person name="Sedo O."/>
            <person name="Kristofova L."/>
            <person name="Vrbovska V."/>
            <person name="Fuzik T."/>
            <person name="Petras P."/>
            <person name="Zdrahal Z."/>
            <person name="Ruzickova V."/>
            <person name="Doskar J."/>
            <person name="Pantucek R."/>
        </authorList>
    </citation>
    <scope>NUCLEOTIDE SEQUENCE [LARGE SCALE GENOMIC DNA]</scope>
    <source>
        <strain evidence="7 8">01/688</strain>
    </source>
</reference>
<organism evidence="7 8">
    <name type="scientific">Macrococcus epidermidis</name>
    <dbReference type="NCBI Taxonomy" id="1902580"/>
    <lineage>
        <taxon>Bacteria</taxon>
        <taxon>Bacillati</taxon>
        <taxon>Bacillota</taxon>
        <taxon>Bacilli</taxon>
        <taxon>Bacillales</taxon>
        <taxon>Staphylococcaceae</taxon>
        <taxon>Macrococcus</taxon>
    </lineage>
</organism>
<dbReference type="GO" id="GO:0012505">
    <property type="term" value="C:endomembrane system"/>
    <property type="evidence" value="ECO:0007669"/>
    <property type="project" value="UniProtKB-SubCell"/>
</dbReference>
<dbReference type="InterPro" id="IPR010652">
    <property type="entry name" value="DUF1232"/>
</dbReference>
<evidence type="ECO:0000256" key="4">
    <source>
        <dbReference type="ARBA" id="ARBA00023136"/>
    </source>
</evidence>
<gene>
    <name evidence="7" type="ORF">BHU61_08875</name>
</gene>
<sequence length="125" mass="14524">MNLKQRAKQLKIDVPAIFIALHKKETPILAKVLALITIIYALSPIDLIPDFIPVLGFLDDIILLPLFISSTIKLIPDDIFTQCQHEAQSLTRKDLKRWYFALPILLIWLFTFYALFQLFHSLFNQ</sequence>
<comment type="subcellular location">
    <subcellularLocation>
        <location evidence="1">Endomembrane system</location>
        <topology evidence="1">Multi-pass membrane protein</topology>
    </subcellularLocation>
</comment>
<evidence type="ECO:0000256" key="2">
    <source>
        <dbReference type="ARBA" id="ARBA00022692"/>
    </source>
</evidence>
<name>A0A327ZPU5_9STAP</name>
<feature type="domain" description="DUF1232" evidence="6">
    <location>
        <begin position="30"/>
        <end position="66"/>
    </location>
</feature>
<evidence type="ECO:0000256" key="5">
    <source>
        <dbReference type="SAM" id="Phobius"/>
    </source>
</evidence>
<dbReference type="RefSeq" id="WP_111716256.1">
    <property type="nucleotide sequence ID" value="NZ_CP073819.1"/>
</dbReference>
<evidence type="ECO:0000259" key="6">
    <source>
        <dbReference type="Pfam" id="PF06803"/>
    </source>
</evidence>
<dbReference type="Proteomes" id="UP000249808">
    <property type="component" value="Unassembled WGS sequence"/>
</dbReference>
<evidence type="ECO:0000313" key="8">
    <source>
        <dbReference type="Proteomes" id="UP000249808"/>
    </source>
</evidence>
<evidence type="ECO:0000313" key="7">
    <source>
        <dbReference type="EMBL" id="RAK44269.1"/>
    </source>
</evidence>
<keyword evidence="3 5" id="KW-1133">Transmembrane helix</keyword>
<accession>A0A327ZPU5</accession>
<protein>
    <recommendedName>
        <fullName evidence="6">DUF1232 domain-containing protein</fullName>
    </recommendedName>
</protein>
<comment type="caution">
    <text evidence="7">The sequence shown here is derived from an EMBL/GenBank/DDBJ whole genome shotgun (WGS) entry which is preliminary data.</text>
</comment>
<keyword evidence="4 5" id="KW-0472">Membrane</keyword>
<keyword evidence="8" id="KW-1185">Reference proteome</keyword>